<protein>
    <submittedName>
        <fullName evidence="1">Uncharacterized protein</fullName>
    </submittedName>
</protein>
<gene>
    <name evidence="1" type="ORF">EHS25_006295</name>
</gene>
<evidence type="ECO:0000313" key="1">
    <source>
        <dbReference type="EMBL" id="RSH93649.1"/>
    </source>
</evidence>
<evidence type="ECO:0000313" key="2">
    <source>
        <dbReference type="Proteomes" id="UP000279259"/>
    </source>
</evidence>
<dbReference type="Proteomes" id="UP000279259">
    <property type="component" value="Unassembled WGS sequence"/>
</dbReference>
<name>A0A427YRG5_9TREE</name>
<organism evidence="1 2">
    <name type="scientific">Saitozyma podzolica</name>
    <dbReference type="NCBI Taxonomy" id="1890683"/>
    <lineage>
        <taxon>Eukaryota</taxon>
        <taxon>Fungi</taxon>
        <taxon>Dikarya</taxon>
        <taxon>Basidiomycota</taxon>
        <taxon>Agaricomycotina</taxon>
        <taxon>Tremellomycetes</taxon>
        <taxon>Tremellales</taxon>
        <taxon>Trimorphomycetaceae</taxon>
        <taxon>Saitozyma</taxon>
    </lineage>
</organism>
<accession>A0A427YRG5</accession>
<comment type="caution">
    <text evidence="1">The sequence shown here is derived from an EMBL/GenBank/DDBJ whole genome shotgun (WGS) entry which is preliminary data.</text>
</comment>
<keyword evidence="2" id="KW-1185">Reference proteome</keyword>
<reference evidence="1 2" key="1">
    <citation type="submission" date="2018-11" db="EMBL/GenBank/DDBJ databases">
        <title>Genome sequence of Saitozyma podzolica DSM 27192.</title>
        <authorList>
            <person name="Aliyu H."/>
            <person name="Gorte O."/>
            <person name="Ochsenreither K."/>
        </authorList>
    </citation>
    <scope>NUCLEOTIDE SEQUENCE [LARGE SCALE GENOMIC DNA]</scope>
    <source>
        <strain evidence="1 2">DSM 27192</strain>
    </source>
</reference>
<dbReference type="EMBL" id="RSCD01000003">
    <property type="protein sequence ID" value="RSH93649.1"/>
    <property type="molecule type" value="Genomic_DNA"/>
</dbReference>
<sequence>MPADTSTTFAPGLSLEEQSKIETALARTNDTVTFTRPGEEPLTLLSIFGPEPKSRTGFPSSRGYFEEDKTPTLWYKLSLAKRPVSTMSDLEIHWGTDTFAGDIRLTTRLEAEIKDDDRDKIDQSIKNTTARWFSGQTESSPESDWLNVSSLNVRDLDDLHPGIPRWDLIAELGEGTLQQESGPELKVKLCEEIHLELKNLRVAVFRPWTRQELGETLALIDGCEDRCAST</sequence>
<dbReference type="AlphaFoldDB" id="A0A427YRG5"/>
<proteinExistence type="predicted"/>